<sequence length="70" mass="7921">MIISRERHQGSSDIVHVKDANNHVFATRSNYIFVIGKGSKNYVSLPKNKGVKLSVAEERDLRLKAKKELV</sequence>
<dbReference type="Pfam" id="PF16121">
    <property type="entry name" value="40S_S4_C"/>
    <property type="match status" value="1"/>
</dbReference>
<feature type="domain" description="Small ribosomal subunit protein eS4 C-terminal" evidence="1">
    <location>
        <begin position="19"/>
        <end position="66"/>
    </location>
</feature>
<dbReference type="InterPro" id="IPR000876">
    <property type="entry name" value="Ribosomal_eS4"/>
</dbReference>
<keyword evidence="3" id="KW-1185">Reference proteome</keyword>
<name>A0ABY6K8B4_9ARAC</name>
<dbReference type="InterPro" id="IPR041982">
    <property type="entry name" value="Ribosomal_eS4_KOW"/>
</dbReference>
<reference evidence="2 3" key="1">
    <citation type="submission" date="2022-01" db="EMBL/GenBank/DDBJ databases">
        <title>A chromosomal length assembly of Cordylochernes scorpioides.</title>
        <authorList>
            <person name="Zeh D."/>
            <person name="Zeh J."/>
        </authorList>
    </citation>
    <scope>NUCLEOTIDE SEQUENCE [LARGE SCALE GENOMIC DNA]</scope>
    <source>
        <strain evidence="2">IN4F17</strain>
        <tissue evidence="2">Whole Body</tissue>
    </source>
</reference>
<organism evidence="2 3">
    <name type="scientific">Cordylochernes scorpioides</name>
    <dbReference type="NCBI Taxonomy" id="51811"/>
    <lineage>
        <taxon>Eukaryota</taxon>
        <taxon>Metazoa</taxon>
        <taxon>Ecdysozoa</taxon>
        <taxon>Arthropoda</taxon>
        <taxon>Chelicerata</taxon>
        <taxon>Arachnida</taxon>
        <taxon>Pseudoscorpiones</taxon>
        <taxon>Cheliferoidea</taxon>
        <taxon>Chernetidae</taxon>
        <taxon>Cordylochernes</taxon>
    </lineage>
</organism>
<evidence type="ECO:0000259" key="1">
    <source>
        <dbReference type="Pfam" id="PF16121"/>
    </source>
</evidence>
<evidence type="ECO:0000313" key="3">
    <source>
        <dbReference type="Proteomes" id="UP001235939"/>
    </source>
</evidence>
<dbReference type="CDD" id="cd06087">
    <property type="entry name" value="KOW_RPS4"/>
    <property type="match status" value="1"/>
</dbReference>
<gene>
    <name evidence="2" type="ORF">LAZ67_2006115</name>
</gene>
<dbReference type="PANTHER" id="PTHR11581:SF0">
    <property type="entry name" value="SMALL RIBOSOMAL SUBUNIT PROTEIN ES4"/>
    <property type="match status" value="1"/>
</dbReference>
<proteinExistence type="predicted"/>
<dbReference type="Gene3D" id="2.30.30.30">
    <property type="match status" value="1"/>
</dbReference>
<dbReference type="EMBL" id="CP092864">
    <property type="protein sequence ID" value="UYV63950.1"/>
    <property type="molecule type" value="Genomic_DNA"/>
</dbReference>
<accession>A0ABY6K8B4</accession>
<evidence type="ECO:0000313" key="2">
    <source>
        <dbReference type="EMBL" id="UYV63950.1"/>
    </source>
</evidence>
<dbReference type="InterPro" id="IPR014722">
    <property type="entry name" value="Rib_uL2_dom2"/>
</dbReference>
<protein>
    <submittedName>
        <fullName evidence="2">RpS4</fullName>
    </submittedName>
</protein>
<dbReference type="PANTHER" id="PTHR11581">
    <property type="entry name" value="30S/40S RIBOSOMAL PROTEIN S4"/>
    <property type="match status" value="1"/>
</dbReference>
<dbReference type="InterPro" id="IPR032277">
    <property type="entry name" value="Ribosomal_eS4_C"/>
</dbReference>
<dbReference type="Proteomes" id="UP001235939">
    <property type="component" value="Chromosome 02"/>
</dbReference>